<dbReference type="EMBL" id="VICB01000004">
    <property type="protein sequence ID" value="TQD44339.1"/>
    <property type="molecule type" value="Genomic_DNA"/>
</dbReference>
<dbReference type="Gene3D" id="2.60.40.1180">
    <property type="entry name" value="Golgi alpha-mannosidase II"/>
    <property type="match status" value="1"/>
</dbReference>
<feature type="domain" description="Glycosyl hydrolase family 13 catalytic" evidence="9">
    <location>
        <begin position="95"/>
        <end position="490"/>
    </location>
</feature>
<evidence type="ECO:0000259" key="9">
    <source>
        <dbReference type="SMART" id="SM00642"/>
    </source>
</evidence>
<protein>
    <recommendedName>
        <fullName evidence="3">maltose alpha-D-glucosyltransferase</fullName>
        <ecNumber evidence="3">5.4.99.16</ecNumber>
    </recommendedName>
    <alternativeName>
        <fullName evidence="7">Maltose alpha-D-glucosyltransferase</fullName>
    </alternativeName>
</protein>
<dbReference type="AlphaFoldDB" id="A0A508A352"/>
<feature type="region of interest" description="Disordered" evidence="8">
    <location>
        <begin position="634"/>
        <end position="763"/>
    </location>
</feature>
<accession>A0A508A352</accession>
<evidence type="ECO:0000256" key="6">
    <source>
        <dbReference type="ARBA" id="ARBA00023235"/>
    </source>
</evidence>
<dbReference type="GO" id="GO:0016740">
    <property type="term" value="F:transferase activity"/>
    <property type="evidence" value="ECO:0007669"/>
    <property type="project" value="UniProtKB-KW"/>
</dbReference>
<dbReference type="GO" id="GO:0046872">
    <property type="term" value="F:metal ion binding"/>
    <property type="evidence" value="ECO:0007669"/>
    <property type="project" value="UniProtKB-KW"/>
</dbReference>
<dbReference type="EC" id="5.4.99.16" evidence="3"/>
<comment type="caution">
    <text evidence="10">The sequence shown here is derived from an EMBL/GenBank/DDBJ whole genome shotgun (WGS) entry which is preliminary data.</text>
</comment>
<dbReference type="SMART" id="SM00642">
    <property type="entry name" value="Aamy"/>
    <property type="match status" value="1"/>
</dbReference>
<dbReference type="Gene3D" id="3.20.20.80">
    <property type="entry name" value="Glycosidases"/>
    <property type="match status" value="1"/>
</dbReference>
<evidence type="ECO:0000256" key="8">
    <source>
        <dbReference type="SAM" id="MobiDB-lite"/>
    </source>
</evidence>
<evidence type="ECO:0000256" key="2">
    <source>
        <dbReference type="ARBA" id="ARBA00005496"/>
    </source>
</evidence>
<dbReference type="SUPFAM" id="SSF51445">
    <property type="entry name" value="(Trans)glycosidases"/>
    <property type="match status" value="1"/>
</dbReference>
<dbReference type="GO" id="GO:0047471">
    <property type="term" value="F:maltose alpha-D-glucosyltransferase activity"/>
    <property type="evidence" value="ECO:0007669"/>
    <property type="project" value="UniProtKB-EC"/>
</dbReference>
<dbReference type="InterPro" id="IPR017853">
    <property type="entry name" value="GH"/>
</dbReference>
<organism evidence="10 11">
    <name type="scientific">Actinomyces johnsonii</name>
    <dbReference type="NCBI Taxonomy" id="544581"/>
    <lineage>
        <taxon>Bacteria</taxon>
        <taxon>Bacillati</taxon>
        <taxon>Actinomycetota</taxon>
        <taxon>Actinomycetes</taxon>
        <taxon>Actinomycetales</taxon>
        <taxon>Actinomycetaceae</taxon>
        <taxon>Actinomyces</taxon>
    </lineage>
</organism>
<dbReference type="PANTHER" id="PTHR10357:SF219">
    <property type="entry name" value="MALTOSE ALPHA-D-GLUCOSYLTRANSFERASE"/>
    <property type="match status" value="1"/>
</dbReference>
<proteinExistence type="inferred from homology"/>
<evidence type="ECO:0000256" key="3">
    <source>
        <dbReference type="ARBA" id="ARBA00012619"/>
    </source>
</evidence>
<keyword evidence="4" id="KW-0479">Metal-binding</keyword>
<name>A0A508A352_9ACTO</name>
<keyword evidence="6 10" id="KW-0413">Isomerase</keyword>
<dbReference type="CDD" id="cd11334">
    <property type="entry name" value="AmyAc_TreS"/>
    <property type="match status" value="1"/>
</dbReference>
<dbReference type="Pfam" id="PF16657">
    <property type="entry name" value="Malt_amylase_C"/>
    <property type="match status" value="1"/>
</dbReference>
<evidence type="ECO:0000313" key="10">
    <source>
        <dbReference type="EMBL" id="TQD44339.1"/>
    </source>
</evidence>
<dbReference type="PANTHER" id="PTHR10357">
    <property type="entry name" value="ALPHA-AMYLASE FAMILY MEMBER"/>
    <property type="match status" value="1"/>
</dbReference>
<dbReference type="NCBIfam" id="TIGR02456">
    <property type="entry name" value="treS_nterm"/>
    <property type="match status" value="1"/>
</dbReference>
<comment type="similarity">
    <text evidence="2">Belongs to the glycosyl hydrolase 13 family. TreS subfamily.</text>
</comment>
<dbReference type="SUPFAM" id="SSF51011">
    <property type="entry name" value="Glycosyl hydrolase domain"/>
    <property type="match status" value="1"/>
</dbReference>
<keyword evidence="5" id="KW-0106">Calcium</keyword>
<dbReference type="InterPro" id="IPR006047">
    <property type="entry name" value="GH13_cat_dom"/>
</dbReference>
<reference evidence="10 11" key="1">
    <citation type="submission" date="2019-06" db="EMBL/GenBank/DDBJ databases">
        <title>Draft genome sequence of Actinomyces johnsonii CCUG 34287T.</title>
        <authorList>
            <person name="Salva-Serra F."/>
            <person name="Cardew S."/>
            <person name="Moore E."/>
        </authorList>
    </citation>
    <scope>NUCLEOTIDE SEQUENCE [LARGE SCALE GENOMIC DNA]</scope>
    <source>
        <strain evidence="10 11">CCUG 34287</strain>
    </source>
</reference>
<dbReference type="Proteomes" id="UP000319010">
    <property type="component" value="Unassembled WGS sequence"/>
</dbReference>
<dbReference type="GO" id="GO:0005975">
    <property type="term" value="P:carbohydrate metabolic process"/>
    <property type="evidence" value="ECO:0007669"/>
    <property type="project" value="InterPro"/>
</dbReference>
<feature type="region of interest" description="Disordered" evidence="8">
    <location>
        <begin position="1"/>
        <end position="38"/>
    </location>
</feature>
<evidence type="ECO:0000256" key="5">
    <source>
        <dbReference type="ARBA" id="ARBA00022837"/>
    </source>
</evidence>
<evidence type="ECO:0000256" key="4">
    <source>
        <dbReference type="ARBA" id="ARBA00022723"/>
    </source>
</evidence>
<feature type="compositionally biased region" description="Basic and acidic residues" evidence="8">
    <location>
        <begin position="667"/>
        <end position="676"/>
    </location>
</feature>
<dbReference type="InterPro" id="IPR032091">
    <property type="entry name" value="Malt_amylase-like_C"/>
</dbReference>
<evidence type="ECO:0000313" key="11">
    <source>
        <dbReference type="Proteomes" id="UP000319010"/>
    </source>
</evidence>
<gene>
    <name evidence="10" type="primary">treS</name>
    <name evidence="10" type="ORF">FK256_03095</name>
</gene>
<feature type="compositionally biased region" description="Low complexity" evidence="8">
    <location>
        <begin position="7"/>
        <end position="23"/>
    </location>
</feature>
<evidence type="ECO:0000256" key="7">
    <source>
        <dbReference type="ARBA" id="ARBA00031378"/>
    </source>
</evidence>
<dbReference type="FunFam" id="3.20.20.80:FF:000055">
    <property type="entry name" value="Trehalose synthase"/>
    <property type="match status" value="1"/>
</dbReference>
<feature type="compositionally biased region" description="Basic residues" evidence="8">
    <location>
        <begin position="726"/>
        <end position="763"/>
    </location>
</feature>
<dbReference type="InterPro" id="IPR013780">
    <property type="entry name" value="Glyco_hydro_b"/>
</dbReference>
<dbReference type="InterPro" id="IPR045857">
    <property type="entry name" value="O16G_dom_2"/>
</dbReference>
<keyword evidence="10" id="KW-0808">Transferase</keyword>
<feature type="compositionally biased region" description="Polar residues" evidence="8">
    <location>
        <begin position="647"/>
        <end position="666"/>
    </location>
</feature>
<evidence type="ECO:0000256" key="1">
    <source>
        <dbReference type="ARBA" id="ARBA00001595"/>
    </source>
</evidence>
<comment type="catalytic activity">
    <reaction evidence="1">
        <text>D-maltose = alpha,alpha-trehalose</text>
        <dbReference type="Rhea" id="RHEA:15145"/>
        <dbReference type="ChEBI" id="CHEBI:16551"/>
        <dbReference type="ChEBI" id="CHEBI:17306"/>
        <dbReference type="EC" id="5.4.99.16"/>
    </reaction>
</comment>
<dbReference type="Gene3D" id="3.90.400.10">
    <property type="entry name" value="Oligo-1,6-glucosidase, Domain 2"/>
    <property type="match status" value="1"/>
</dbReference>
<sequence>MSAAPMPAGSEVPAASPAVAPMQPGQPGQTSPFGQPAPATVPVAAPMAAIPTPSGGIPMPMTVAPPIPGVPVLPAQARPGISADPEWFRTAVFYEALLRSFADSDGDGIGDLRGLISRLDYLAWLGVDCVWIPPFYPSPIRDGGYDISDYTAIDPRYGTMEDFRELVHQAHQRGIRIVIDMVVNHTSDAHPWFQASRSDPEGPYGDFYVWADDDSGYDDARIIFVDTEESNWAYDVERGQFYWHRFFSHQPDLNFRNPAVVDAIHDVIRFWARTGVDGFRMDAIPYLTESEGTNCENLPGTHEIIAGIREMLDREFPGTITIAEANQWPDDVVEYFGTEEAPECTMCFHFPVMPRIFYALRQGSAEAIRWVLEKTPDIPAHGQWGTFLRNHDELTLEMVTDAERDQMYAWYAPEERMRANIGIRRRLAPLLDASRAEVELAYALLLSLPGSPCLYYGDEIGMGENIWLEDRDAVRTPMQWDDSPNMGFSTVVDPGALTLPLIQAPGYAHLTVATEMGRPDSLLHFTRRILHLRRSHPVLGRGGFLLRPTSDDAVLAHTRCDDPSAPEGESLLCVANLSATPRSVTIEVPELAGRRTIDLFGGCPFPSIDEHGRLTLTLGARGYYWLSVDRDTPESVENAEGTEHSGDSQSSAPPADTTSTHTAQNRPTERMPDAHRFHLRSQGSTERGVDRAPAAQRPGPVDLAQRHRDPGGPGPVDASAPLVPAQRRRRPGAGLLAHHRLLGTRGGRARPRHSRTAGRQRAR</sequence>
<dbReference type="Pfam" id="PF00128">
    <property type="entry name" value="Alpha-amylase"/>
    <property type="match status" value="2"/>
</dbReference>
<dbReference type="InterPro" id="IPR012810">
    <property type="entry name" value="TreS/a-amylase_N"/>
</dbReference>